<dbReference type="GO" id="GO:0016787">
    <property type="term" value="F:hydrolase activity"/>
    <property type="evidence" value="ECO:0007669"/>
    <property type="project" value="InterPro"/>
</dbReference>
<dbReference type="eggNOG" id="COG1407">
    <property type="taxonomic scope" value="Bacteria"/>
</dbReference>
<dbReference type="AlphaFoldDB" id="A4WQ15"/>
<evidence type="ECO:0000259" key="1">
    <source>
        <dbReference type="Pfam" id="PF00149"/>
    </source>
</evidence>
<dbReference type="InterPro" id="IPR029052">
    <property type="entry name" value="Metallo-depent_PP-like"/>
</dbReference>
<evidence type="ECO:0000313" key="2">
    <source>
        <dbReference type="EMBL" id="ABP69479.1"/>
    </source>
</evidence>
<dbReference type="InterPro" id="IPR004843">
    <property type="entry name" value="Calcineurin-like_PHP"/>
</dbReference>
<dbReference type="Gene3D" id="3.60.21.10">
    <property type="match status" value="1"/>
</dbReference>
<dbReference type="InterPro" id="IPR026336">
    <property type="entry name" value="PdeM-like"/>
</dbReference>
<reference evidence="2" key="1">
    <citation type="submission" date="2007-04" db="EMBL/GenBank/DDBJ databases">
        <title>Complete sequence of chromosome of Rhodobacter sphaeroides ATCC 17025.</title>
        <authorList>
            <consortium name="US DOE Joint Genome Institute"/>
            <person name="Copeland A."/>
            <person name="Lucas S."/>
            <person name="Lapidus A."/>
            <person name="Barry K."/>
            <person name="Detter J.C."/>
            <person name="Glavina del Rio T."/>
            <person name="Hammon N."/>
            <person name="Israni S."/>
            <person name="Dalin E."/>
            <person name="Tice H."/>
            <person name="Pitluck S."/>
            <person name="Chertkov O."/>
            <person name="Brettin T."/>
            <person name="Bruce D."/>
            <person name="Han C."/>
            <person name="Schmutz J."/>
            <person name="Larimer F."/>
            <person name="Land M."/>
            <person name="Hauser L."/>
            <person name="Kyrpides N."/>
            <person name="Kim E."/>
            <person name="Richardson P."/>
            <person name="Mackenzie C."/>
            <person name="Choudhary M."/>
            <person name="Donohue T.J."/>
            <person name="Kaplan S."/>
        </authorList>
    </citation>
    <scope>NUCLEOTIDE SEQUENCE [LARGE SCALE GENOMIC DNA]</scope>
    <source>
        <strain evidence="2">ATCC 17025</strain>
    </source>
</reference>
<dbReference type="KEGG" id="rsq:Rsph17025_0573"/>
<dbReference type="PANTHER" id="PTHR39323">
    <property type="entry name" value="BLR1149 PROTEIN"/>
    <property type="match status" value="1"/>
</dbReference>
<dbReference type="Pfam" id="PF00149">
    <property type="entry name" value="Metallophos"/>
    <property type="match status" value="1"/>
</dbReference>
<gene>
    <name evidence="2" type="ordered locus">Rsph17025_0573</name>
</gene>
<feature type="domain" description="Calcineurin-like phosphoesterase" evidence="1">
    <location>
        <begin position="50"/>
        <end position="150"/>
    </location>
</feature>
<protein>
    <submittedName>
        <fullName evidence="2">ICC-like phosphoesterase-like protein</fullName>
    </submittedName>
</protein>
<dbReference type="STRING" id="349102.Rsph17025_0573"/>
<organism evidence="2">
    <name type="scientific">Cereibacter sphaeroides (strain ATCC 17025 / ATH 2.4.3)</name>
    <name type="common">Rhodobacter sphaeroides</name>
    <dbReference type="NCBI Taxonomy" id="349102"/>
    <lineage>
        <taxon>Bacteria</taxon>
        <taxon>Pseudomonadati</taxon>
        <taxon>Pseudomonadota</taxon>
        <taxon>Alphaproteobacteria</taxon>
        <taxon>Rhodobacterales</taxon>
        <taxon>Paracoccaceae</taxon>
        <taxon>Cereibacter</taxon>
    </lineage>
</organism>
<sequence length="251" mass="27542">MPSLWPDPQPALAWRARMRQERAMNGHTFFLADARLVAMPSGALWWPEERLLCVSDLHLGKAERMARRGGTLLPPYETQATLARLTADLEATGAARVLCLGDSFDDAEAAGALVEAERLWLMRLMAGREWIWILGNHDPAPTDCGGSYRAEITLGPLTFRHIAAGEAEVSGHYHPKCTLAGRARPCFLTDGRRLILPAYGAYTGGLWCHDPTLVALMRPGALAILTGTKAIPVPMPRRAPQIRPRSSSFAR</sequence>
<dbReference type="SUPFAM" id="SSF56300">
    <property type="entry name" value="Metallo-dependent phosphatases"/>
    <property type="match status" value="1"/>
</dbReference>
<dbReference type="HOGENOM" id="CLU_075478_2_0_5"/>
<dbReference type="EMBL" id="CP000661">
    <property type="protein sequence ID" value="ABP69479.1"/>
    <property type="molecule type" value="Genomic_DNA"/>
</dbReference>
<accession>A4WQ15</accession>
<dbReference type="NCBIfam" id="TIGR04123">
    <property type="entry name" value="P_estr_lig_assc"/>
    <property type="match status" value="1"/>
</dbReference>
<proteinExistence type="predicted"/>
<name>A4WQ15_CERS5</name>
<dbReference type="PANTHER" id="PTHR39323:SF1">
    <property type="entry name" value="BLR1149 PROTEIN"/>
    <property type="match status" value="1"/>
</dbReference>